<reference evidence="1 2" key="1">
    <citation type="submission" date="2016-03" db="EMBL/GenBank/DDBJ databases">
        <title>Whole genome sequencing of Grifola frondosa 9006-11.</title>
        <authorList>
            <person name="Min B."/>
            <person name="Park H."/>
            <person name="Kim J.-G."/>
            <person name="Cho H."/>
            <person name="Oh Y.-L."/>
            <person name="Kong W.-S."/>
            <person name="Choi I.-G."/>
        </authorList>
    </citation>
    <scope>NUCLEOTIDE SEQUENCE [LARGE SCALE GENOMIC DNA]</scope>
    <source>
        <strain evidence="1 2">9006-11</strain>
    </source>
</reference>
<dbReference type="OrthoDB" id="3193283at2759"/>
<name>A0A1C7M4B8_GRIFR</name>
<dbReference type="Proteomes" id="UP000092993">
    <property type="component" value="Unassembled WGS sequence"/>
</dbReference>
<proteinExistence type="predicted"/>
<accession>A0A1C7M4B8</accession>
<evidence type="ECO:0000313" key="2">
    <source>
        <dbReference type="Proteomes" id="UP000092993"/>
    </source>
</evidence>
<gene>
    <name evidence="1" type="ORF">A0H81_08857</name>
</gene>
<protein>
    <recommendedName>
        <fullName evidence="3">F-box domain-containing protein</fullName>
    </recommendedName>
</protein>
<evidence type="ECO:0000313" key="1">
    <source>
        <dbReference type="EMBL" id="OBZ71189.1"/>
    </source>
</evidence>
<organism evidence="1 2">
    <name type="scientific">Grifola frondosa</name>
    <name type="common">Maitake</name>
    <name type="synonym">Polyporus frondosus</name>
    <dbReference type="NCBI Taxonomy" id="5627"/>
    <lineage>
        <taxon>Eukaryota</taxon>
        <taxon>Fungi</taxon>
        <taxon>Dikarya</taxon>
        <taxon>Basidiomycota</taxon>
        <taxon>Agaricomycotina</taxon>
        <taxon>Agaricomycetes</taxon>
        <taxon>Polyporales</taxon>
        <taxon>Grifolaceae</taxon>
        <taxon>Grifola</taxon>
    </lineage>
</organism>
<comment type="caution">
    <text evidence="1">The sequence shown here is derived from an EMBL/GenBank/DDBJ whole genome shotgun (WGS) entry which is preliminary data.</text>
</comment>
<sequence>MVILDASLSAVQIVDVLLSKLQDERVDRALSRAGICPLAVYVDRFRPKGAIWNLFISDGHRFKELHLIGLDRIHYAVSDNTSPNFLSFHAPQLEYLRIVHKRGFSTGSPPSTFTLFQGAVSNLRTMVLEDVPWLPTNHFPILQRLCIFLTPAVPAQWTLSDLLELLTRCPNLQNHPSRSASIFRASRSSHHDYRSTASAEIHHRQIIRNVGTHSYSPLIQWLLSHIVPHDESLVRLHGLTDLDLFTLRGLHLGVLERSTRIRIDTYYNHSFTACGPTSGIEISCQTYPPSTEALASFFSVLRTANIEELWITPGGRV</sequence>
<dbReference type="AlphaFoldDB" id="A0A1C7M4B8"/>
<keyword evidence="2" id="KW-1185">Reference proteome</keyword>
<dbReference type="EMBL" id="LUGG01000011">
    <property type="protein sequence ID" value="OBZ71189.1"/>
    <property type="molecule type" value="Genomic_DNA"/>
</dbReference>
<evidence type="ECO:0008006" key="3">
    <source>
        <dbReference type="Google" id="ProtNLM"/>
    </source>
</evidence>